<sequence>MRKKGFSKWLLALMLVFLLVLAACGGDDNDGNASNGGDDNNSTENNENNDEGNNDEGNSEGNDEGDEGDAFASPQPDEEGVFSIEDFQTAAPSGEGLEDGTLTYGLVSDTVFEGTLNWNFYSGAPDAEVIGWFDEALLGMDANYTYTQDGAATFEVEDGRIFTFTIRDNVNWHDGEPVTAEDWAFAHEVIAHPEYPGVRYSGSMTNIEGIEEYHNGEADSISGIEVLNEKQLKITYKDSTPALLTGGIWPYALAKHIFGDMEVAEMEESDAVRKNPIGFGPYEVDTITPGESVTYVRNDDYWRGTPGLAEVTLRVIAPETVVNELETGGVDMVDGFPTDQFLDNYEMSNVNFLGDIDLAYTYIGFKLGTWDHEAGEVAPDPDKKMADVNLRRAMWYAVDNNAVGDRFYNGLRWNATTLIVPSHPAYHDDSIETPTYDPDEANRILDEAGYEDVDGDGIREDKDGEPLVINFASMSGGDTAEPLAQYYIQRWADVGLKVELIDGRLLEFNSFYDRVGQKGEDDPEIDIYQGAWGVGSDVDPSGLYGRNAMFNFPRYASEENDRLLAEGLSEEAFDVEYRQSVYSEWQELMAEEIPVFPTLYRALVIPVNKRVVNYDMSAGSDTYLYQLAVTEEEPVVAE</sequence>
<comment type="similarity">
    <text evidence="2">Belongs to the bacterial solute-binding protein 5 family.</text>
</comment>
<dbReference type="RefSeq" id="WP_072890644.1">
    <property type="nucleotide sequence ID" value="NZ_FQVW01000023.1"/>
</dbReference>
<evidence type="ECO:0000256" key="1">
    <source>
        <dbReference type="ARBA" id="ARBA00004193"/>
    </source>
</evidence>
<evidence type="ECO:0000256" key="3">
    <source>
        <dbReference type="ARBA" id="ARBA00022448"/>
    </source>
</evidence>
<feature type="domain" description="Solute-binding protein family 5" evidence="7">
    <location>
        <begin position="155"/>
        <end position="544"/>
    </location>
</feature>
<comment type="subcellular location">
    <subcellularLocation>
        <location evidence="1">Cell membrane</location>
        <topology evidence="1">Lipid-anchor</topology>
    </subcellularLocation>
</comment>
<keyword evidence="4 6" id="KW-0732">Signal</keyword>
<name>A0A1M5IBU5_9BACI</name>
<proteinExistence type="inferred from homology"/>
<keyword evidence="3" id="KW-0813">Transport</keyword>
<protein>
    <submittedName>
        <fullName evidence="8">Peptide/nickel transport system substrate-binding protein</fullName>
    </submittedName>
</protein>
<feature type="region of interest" description="Disordered" evidence="5">
    <location>
        <begin position="31"/>
        <end position="77"/>
    </location>
</feature>
<dbReference type="InterPro" id="IPR050034">
    <property type="entry name" value="Opp4A"/>
</dbReference>
<accession>A0A1M5IBU5</accession>
<evidence type="ECO:0000313" key="8">
    <source>
        <dbReference type="EMBL" id="SHG25707.1"/>
    </source>
</evidence>
<dbReference type="Pfam" id="PF00496">
    <property type="entry name" value="SBP_bac_5"/>
    <property type="match status" value="1"/>
</dbReference>
<dbReference type="GO" id="GO:0015833">
    <property type="term" value="P:peptide transport"/>
    <property type="evidence" value="ECO:0007669"/>
    <property type="project" value="TreeGrafter"/>
</dbReference>
<dbReference type="CDD" id="cd08510">
    <property type="entry name" value="PBP2_Lactococcal_OppA_like"/>
    <property type="match status" value="1"/>
</dbReference>
<evidence type="ECO:0000313" key="9">
    <source>
        <dbReference type="Proteomes" id="UP000183988"/>
    </source>
</evidence>
<dbReference type="AlphaFoldDB" id="A0A1M5IBU5"/>
<keyword evidence="9" id="KW-1185">Reference proteome</keyword>
<dbReference type="GO" id="GO:1904680">
    <property type="term" value="F:peptide transmembrane transporter activity"/>
    <property type="evidence" value="ECO:0007669"/>
    <property type="project" value="TreeGrafter"/>
</dbReference>
<dbReference type="PROSITE" id="PS01040">
    <property type="entry name" value="SBP_BACTERIAL_5"/>
    <property type="match status" value="1"/>
</dbReference>
<evidence type="ECO:0000259" key="7">
    <source>
        <dbReference type="Pfam" id="PF00496"/>
    </source>
</evidence>
<dbReference type="PANTHER" id="PTHR30290:SF9">
    <property type="entry name" value="OLIGOPEPTIDE-BINDING PROTEIN APPA"/>
    <property type="match status" value="1"/>
</dbReference>
<dbReference type="SUPFAM" id="SSF53850">
    <property type="entry name" value="Periplasmic binding protein-like II"/>
    <property type="match status" value="1"/>
</dbReference>
<dbReference type="GO" id="GO:0005886">
    <property type="term" value="C:plasma membrane"/>
    <property type="evidence" value="ECO:0007669"/>
    <property type="project" value="UniProtKB-SubCell"/>
</dbReference>
<feature type="compositionally biased region" description="Low complexity" evidence="5">
    <location>
        <begin position="31"/>
        <end position="46"/>
    </location>
</feature>
<dbReference type="Gene3D" id="3.40.190.10">
    <property type="entry name" value="Periplasmic binding protein-like II"/>
    <property type="match status" value="1"/>
</dbReference>
<dbReference type="InterPro" id="IPR023765">
    <property type="entry name" value="SBP_5_CS"/>
</dbReference>
<dbReference type="Gene3D" id="3.10.105.10">
    <property type="entry name" value="Dipeptide-binding Protein, Domain 3"/>
    <property type="match status" value="1"/>
</dbReference>
<dbReference type="STRING" id="930117.SAMN05216225_10236"/>
<evidence type="ECO:0000256" key="6">
    <source>
        <dbReference type="SAM" id="SignalP"/>
    </source>
</evidence>
<feature type="signal peptide" evidence="6">
    <location>
        <begin position="1"/>
        <end position="22"/>
    </location>
</feature>
<evidence type="ECO:0000256" key="2">
    <source>
        <dbReference type="ARBA" id="ARBA00005695"/>
    </source>
</evidence>
<feature type="chain" id="PRO_5038575306" evidence="6">
    <location>
        <begin position="23"/>
        <end position="638"/>
    </location>
</feature>
<organism evidence="8 9">
    <name type="scientific">Ornithinibacillus halophilus</name>
    <dbReference type="NCBI Taxonomy" id="930117"/>
    <lineage>
        <taxon>Bacteria</taxon>
        <taxon>Bacillati</taxon>
        <taxon>Bacillota</taxon>
        <taxon>Bacilli</taxon>
        <taxon>Bacillales</taxon>
        <taxon>Bacillaceae</taxon>
        <taxon>Ornithinibacillus</taxon>
    </lineage>
</organism>
<evidence type="ECO:0000256" key="5">
    <source>
        <dbReference type="SAM" id="MobiDB-lite"/>
    </source>
</evidence>
<dbReference type="PANTHER" id="PTHR30290">
    <property type="entry name" value="PERIPLASMIC BINDING COMPONENT OF ABC TRANSPORTER"/>
    <property type="match status" value="1"/>
</dbReference>
<dbReference type="Proteomes" id="UP000183988">
    <property type="component" value="Unassembled WGS sequence"/>
</dbReference>
<reference evidence="8 9" key="1">
    <citation type="submission" date="2016-11" db="EMBL/GenBank/DDBJ databases">
        <authorList>
            <person name="Jaros S."/>
            <person name="Januszkiewicz K."/>
            <person name="Wedrychowicz H."/>
        </authorList>
    </citation>
    <scope>NUCLEOTIDE SEQUENCE [LARGE SCALE GENOMIC DNA]</scope>
    <source>
        <strain evidence="8 9">IBRC-M 10683</strain>
    </source>
</reference>
<gene>
    <name evidence="8" type="ORF">SAMN05216225_10236</name>
</gene>
<dbReference type="InterPro" id="IPR000914">
    <property type="entry name" value="SBP_5_dom"/>
</dbReference>
<dbReference type="OrthoDB" id="9796817at2"/>
<evidence type="ECO:0000256" key="4">
    <source>
        <dbReference type="ARBA" id="ARBA00022729"/>
    </source>
</evidence>
<dbReference type="InterPro" id="IPR039424">
    <property type="entry name" value="SBP_5"/>
</dbReference>
<feature type="compositionally biased region" description="Acidic residues" evidence="5">
    <location>
        <begin position="47"/>
        <end position="69"/>
    </location>
</feature>
<dbReference type="NCBIfam" id="NF045467">
    <property type="entry name" value="Opp4A"/>
    <property type="match status" value="1"/>
</dbReference>
<dbReference type="EMBL" id="FQVW01000023">
    <property type="protein sequence ID" value="SHG25707.1"/>
    <property type="molecule type" value="Genomic_DNA"/>
</dbReference>
<dbReference type="PROSITE" id="PS51257">
    <property type="entry name" value="PROKAR_LIPOPROTEIN"/>
    <property type="match status" value="1"/>
</dbReference>